<feature type="binding site" evidence="7">
    <location>
        <position position="161"/>
    </location>
    <ligand>
        <name>a divalent metal cation</name>
        <dbReference type="ChEBI" id="CHEBI:60240"/>
        <label>2</label>
    </ligand>
</feature>
<evidence type="ECO:0000313" key="9">
    <source>
        <dbReference type="Proteomes" id="UP000594262"/>
    </source>
</evidence>
<feature type="binding site" evidence="7">
    <location>
        <position position="124"/>
    </location>
    <ligand>
        <name>a divalent metal cation</name>
        <dbReference type="ChEBI" id="CHEBI:60240"/>
        <label>1</label>
    </ligand>
</feature>
<comment type="function">
    <text evidence="6">Deoxyribonuclease which catalyzes (in vitro) the decatenation of kinetoplast DNA, which are circular DNA catenated to each other, producing linear DNA molecules. Plays an important role in chromosomal segregation and cell cycle progression during eye development probably via its DNA decatenation activity.</text>
</comment>
<dbReference type="Gene3D" id="3.20.20.140">
    <property type="entry name" value="Metal-dependent hydrolases"/>
    <property type="match status" value="1"/>
</dbReference>
<dbReference type="GO" id="GO:0005829">
    <property type="term" value="C:cytosol"/>
    <property type="evidence" value="ECO:0007669"/>
    <property type="project" value="TreeGrafter"/>
</dbReference>
<organism evidence="8 9">
    <name type="scientific">Clytia hemisphaerica</name>
    <dbReference type="NCBI Taxonomy" id="252671"/>
    <lineage>
        <taxon>Eukaryota</taxon>
        <taxon>Metazoa</taxon>
        <taxon>Cnidaria</taxon>
        <taxon>Hydrozoa</taxon>
        <taxon>Hydroidolina</taxon>
        <taxon>Leptothecata</taxon>
        <taxon>Obeliida</taxon>
        <taxon>Clytiidae</taxon>
        <taxon>Clytia</taxon>
    </lineage>
</organism>
<dbReference type="InterPro" id="IPR032466">
    <property type="entry name" value="Metal_Hydrolase"/>
</dbReference>
<dbReference type="Proteomes" id="UP000594262">
    <property type="component" value="Unplaced"/>
</dbReference>
<name>A0A7M5X8D0_9CNID</name>
<dbReference type="InterPro" id="IPR050891">
    <property type="entry name" value="TatD-type_Hydrolase"/>
</dbReference>
<dbReference type="InterPro" id="IPR018228">
    <property type="entry name" value="DNase_TatD-rel_CS"/>
</dbReference>
<sequence length="309" mass="35426">MIRRTFLKMAEKQLHRFIDIGVNLTDPVFNGVYHGKKAHEDDFSIMMQRAKDIGMKKMMITVGHLEEAPAALDLVKTDESLFCTIGCHPTRCNAFEKDTTPEEYYRKLLEIATQNKDKVVAIGECGLDYDREHFCPRETQKKYFEKQFDLAAETKLPMFLHMRNAGDDFVDIYKRNMDKVNGGVAHCFTGTAEEAKTLLDLGLYIGITGCSLKTEENLEVLKTIPSERLMVETDAPWCEVKNTHAGSKYVKTKFQTKKKEKWEAGCCVKSRNEPCHIIQVLEIMAAVRGEDPKELAEIMFENTEKLFFK</sequence>
<dbReference type="FunFam" id="3.20.20.140:FF:000040">
    <property type="entry name" value="Putative tatD related deoxyribonuclease"/>
    <property type="match status" value="1"/>
</dbReference>
<evidence type="ECO:0000256" key="1">
    <source>
        <dbReference type="ARBA" id="ARBA00009275"/>
    </source>
</evidence>
<evidence type="ECO:0000313" key="8">
    <source>
        <dbReference type="EnsemblMetazoa" id="CLYHEMP019104.2"/>
    </source>
</evidence>
<dbReference type="PANTHER" id="PTHR10060">
    <property type="entry name" value="TATD FAMILY DEOXYRIBONUCLEASE"/>
    <property type="match status" value="1"/>
</dbReference>
<dbReference type="AlphaFoldDB" id="A0A7M5X8D0"/>
<feature type="binding site" evidence="7">
    <location>
        <position position="186"/>
    </location>
    <ligand>
        <name>a divalent metal cation</name>
        <dbReference type="ChEBI" id="CHEBI:60240"/>
        <label>2</label>
    </ligand>
</feature>
<dbReference type="SUPFAM" id="SSF51556">
    <property type="entry name" value="Metallo-dependent hydrolases"/>
    <property type="match status" value="1"/>
</dbReference>
<dbReference type="GeneID" id="136798716"/>
<evidence type="ECO:0000256" key="7">
    <source>
        <dbReference type="PIRSR" id="PIRSR005902-1"/>
    </source>
</evidence>
<dbReference type="GO" id="GO:0008296">
    <property type="term" value="F:3'-5'-DNA exonuclease activity"/>
    <property type="evidence" value="ECO:0007669"/>
    <property type="project" value="TreeGrafter"/>
</dbReference>
<protein>
    <recommendedName>
        <fullName evidence="5">Deoxyribonuclease TATDN1</fullName>
    </recommendedName>
</protein>
<keyword evidence="3 7" id="KW-0479">Metal-binding</keyword>
<dbReference type="CDD" id="cd01310">
    <property type="entry name" value="TatD_DNAse"/>
    <property type="match status" value="1"/>
</dbReference>
<evidence type="ECO:0000256" key="2">
    <source>
        <dbReference type="ARBA" id="ARBA00022722"/>
    </source>
</evidence>
<dbReference type="EnsemblMetazoa" id="CLYHEMT019104.2">
    <property type="protein sequence ID" value="CLYHEMP019104.2"/>
    <property type="gene ID" value="CLYHEMG019104"/>
</dbReference>
<dbReference type="Pfam" id="PF01026">
    <property type="entry name" value="TatD_DNase"/>
    <property type="match status" value="1"/>
</dbReference>
<dbReference type="InterPro" id="IPR001130">
    <property type="entry name" value="TatD-like"/>
</dbReference>
<reference evidence="8" key="1">
    <citation type="submission" date="2021-01" db="UniProtKB">
        <authorList>
            <consortium name="EnsemblMetazoa"/>
        </authorList>
    </citation>
    <scope>IDENTIFICATION</scope>
</reference>
<proteinExistence type="inferred from homology"/>
<dbReference type="PROSITE" id="PS01091">
    <property type="entry name" value="TATD_3"/>
    <property type="match status" value="1"/>
</dbReference>
<evidence type="ECO:0000256" key="3">
    <source>
        <dbReference type="ARBA" id="ARBA00022723"/>
    </source>
</evidence>
<dbReference type="OrthoDB" id="1747274at2759"/>
<dbReference type="PIRSF" id="PIRSF005902">
    <property type="entry name" value="DNase_TatD"/>
    <property type="match status" value="1"/>
</dbReference>
<keyword evidence="9" id="KW-1185">Reference proteome</keyword>
<keyword evidence="2" id="KW-0540">Nuclease</keyword>
<feature type="binding site" evidence="7">
    <location>
        <position position="234"/>
    </location>
    <ligand>
        <name>a divalent metal cation</name>
        <dbReference type="ChEBI" id="CHEBI:60240"/>
        <label>1</label>
    </ligand>
</feature>
<evidence type="ECO:0000256" key="4">
    <source>
        <dbReference type="ARBA" id="ARBA00022801"/>
    </source>
</evidence>
<dbReference type="PANTHER" id="PTHR10060:SF15">
    <property type="entry name" value="DEOXYRIBONUCLEASE TATDN1"/>
    <property type="match status" value="1"/>
</dbReference>
<keyword evidence="4" id="KW-0378">Hydrolase</keyword>
<comment type="similarity">
    <text evidence="1">Belongs to the metallo-dependent hydrolases superfamily. TatD-type hydrolase family.</text>
</comment>
<dbReference type="GO" id="GO:0046872">
    <property type="term" value="F:metal ion binding"/>
    <property type="evidence" value="ECO:0007669"/>
    <property type="project" value="UniProtKB-KW"/>
</dbReference>
<dbReference type="RefSeq" id="XP_066911473.1">
    <property type="nucleotide sequence ID" value="XM_067055372.1"/>
</dbReference>
<dbReference type="PROSITE" id="PS01090">
    <property type="entry name" value="TATD_2"/>
    <property type="match status" value="1"/>
</dbReference>
<evidence type="ECO:0000256" key="5">
    <source>
        <dbReference type="ARBA" id="ARBA00039767"/>
    </source>
</evidence>
<accession>A0A7M5X8D0</accession>
<evidence type="ECO:0000256" key="6">
    <source>
        <dbReference type="ARBA" id="ARBA00045223"/>
    </source>
</evidence>